<reference evidence="1 2" key="1">
    <citation type="journal article" date="2021" name="BMC Biol.">
        <title>Horizontally acquired antibacterial genes associated with adaptive radiation of ladybird beetles.</title>
        <authorList>
            <person name="Li H.S."/>
            <person name="Tang X.F."/>
            <person name="Huang Y.H."/>
            <person name="Xu Z.Y."/>
            <person name="Chen M.L."/>
            <person name="Du X.Y."/>
            <person name="Qiu B.Y."/>
            <person name="Chen P.T."/>
            <person name="Zhang W."/>
            <person name="Slipinski A."/>
            <person name="Escalona H.E."/>
            <person name="Waterhouse R.M."/>
            <person name="Zwick A."/>
            <person name="Pang H."/>
        </authorList>
    </citation>
    <scope>NUCLEOTIDE SEQUENCE [LARGE SCALE GENOMIC DNA]</scope>
    <source>
        <strain evidence="1">SYSU2018</strain>
    </source>
</reference>
<dbReference type="EMBL" id="JABFTP020000124">
    <property type="protein sequence ID" value="KAL3278775.1"/>
    <property type="molecule type" value="Genomic_DNA"/>
</dbReference>
<comment type="caution">
    <text evidence="1">The sequence shown here is derived from an EMBL/GenBank/DDBJ whole genome shotgun (WGS) entry which is preliminary data.</text>
</comment>
<evidence type="ECO:0000313" key="2">
    <source>
        <dbReference type="Proteomes" id="UP001516400"/>
    </source>
</evidence>
<dbReference type="AlphaFoldDB" id="A0ABD2NJ98"/>
<evidence type="ECO:0000313" key="1">
    <source>
        <dbReference type="EMBL" id="KAL3278775.1"/>
    </source>
</evidence>
<keyword evidence="2" id="KW-1185">Reference proteome</keyword>
<accession>A0ABD2NJ98</accession>
<sequence>MINIKIDSFLFRENSVKQLTKSPSLIKKYREEYEEAMKLFENALNTKNQSVSNLSVYKLFKLKHTGEKIKELYNSQILARKSENINNGFQPICSLRNDSKETGLVGLIKNFFTRSNDNNGTESYEENLSYSVYKSRSRT</sequence>
<organism evidence="1 2">
    <name type="scientific">Cryptolaemus montrouzieri</name>
    <dbReference type="NCBI Taxonomy" id="559131"/>
    <lineage>
        <taxon>Eukaryota</taxon>
        <taxon>Metazoa</taxon>
        <taxon>Ecdysozoa</taxon>
        <taxon>Arthropoda</taxon>
        <taxon>Hexapoda</taxon>
        <taxon>Insecta</taxon>
        <taxon>Pterygota</taxon>
        <taxon>Neoptera</taxon>
        <taxon>Endopterygota</taxon>
        <taxon>Coleoptera</taxon>
        <taxon>Polyphaga</taxon>
        <taxon>Cucujiformia</taxon>
        <taxon>Coccinelloidea</taxon>
        <taxon>Coccinellidae</taxon>
        <taxon>Scymninae</taxon>
        <taxon>Scymnini</taxon>
        <taxon>Cryptolaemus</taxon>
    </lineage>
</organism>
<protein>
    <submittedName>
        <fullName evidence="1">Uncharacterized protein</fullName>
    </submittedName>
</protein>
<proteinExistence type="predicted"/>
<dbReference type="Proteomes" id="UP001516400">
    <property type="component" value="Unassembled WGS sequence"/>
</dbReference>
<name>A0ABD2NJ98_9CUCU</name>
<gene>
    <name evidence="1" type="ORF">HHI36_016301</name>
</gene>